<dbReference type="HOGENOM" id="CLU_027551_0_2_4"/>
<dbReference type="EC" id="3.1.1.-" evidence="4"/>
<organism evidence="4 5">
    <name type="scientific">Janthinobacterium agaricidamnosum NBRC 102515 = DSM 9628</name>
    <dbReference type="NCBI Taxonomy" id="1349767"/>
    <lineage>
        <taxon>Bacteria</taxon>
        <taxon>Pseudomonadati</taxon>
        <taxon>Pseudomonadota</taxon>
        <taxon>Betaproteobacteria</taxon>
        <taxon>Burkholderiales</taxon>
        <taxon>Oxalobacteraceae</taxon>
        <taxon>Janthinobacterium</taxon>
    </lineage>
</organism>
<evidence type="ECO:0000256" key="1">
    <source>
        <dbReference type="ARBA" id="ARBA00022729"/>
    </source>
</evidence>
<evidence type="ECO:0000313" key="5">
    <source>
        <dbReference type="Proteomes" id="UP000027604"/>
    </source>
</evidence>
<keyword evidence="2 4" id="KW-0378">Hydrolase</keyword>
<dbReference type="PATRIC" id="fig|1349767.4.peg.3020"/>
<dbReference type="Pfam" id="PF10503">
    <property type="entry name" value="Esterase_PHB"/>
    <property type="match status" value="1"/>
</dbReference>
<keyword evidence="5" id="KW-1185">Reference proteome</keyword>
<proteinExistence type="predicted"/>
<dbReference type="InterPro" id="IPR029058">
    <property type="entry name" value="AB_hydrolase_fold"/>
</dbReference>
<dbReference type="InterPro" id="IPR050955">
    <property type="entry name" value="Plant_Biomass_Hydrol_Est"/>
</dbReference>
<dbReference type="OrthoDB" id="9767239at2"/>
<dbReference type="STRING" id="1349767.GJA_1304"/>
<evidence type="ECO:0000256" key="2">
    <source>
        <dbReference type="ARBA" id="ARBA00022801"/>
    </source>
</evidence>
<dbReference type="eggNOG" id="COG3509">
    <property type="taxonomic scope" value="Bacteria"/>
</dbReference>
<dbReference type="SUPFAM" id="SSF53474">
    <property type="entry name" value="alpha/beta-Hydrolases"/>
    <property type="match status" value="1"/>
</dbReference>
<name>W0V3X9_9BURK</name>
<accession>W0V3X9</accession>
<feature type="region of interest" description="Disordered" evidence="3">
    <location>
        <begin position="38"/>
        <end position="74"/>
    </location>
</feature>
<sequence>MVSSSTKWIRTLVRAGKMQQRSAKKLVKSLLAPLVVKPVAKPRGKPERRSKPAAPPSPFKTRVTLNKRPRSKAASSDVLPGKWLASYHAAAPELGGLAARRISYWLYLPHRPPSAAVQQRGLPLIVMLHGCEQSATQFAQGTRMNRLAEQKGYAVLYPQQSLRSHARRCWKWYEKMTQEGGGDARLIVGLIEQVAARYAIDPTRIYLAGISAGAGMANIIALRHPELIAALGLHSGPMFGGGHNMIGALGVMQHGASSRVDRAIDEVLAARPGFPGMPTILIQGDSDKVVRPINQTQLMRQSILLNRMPKETEVSVEIMPPGAPGSRNPARGCQLRDFHVDGKLMLRVAKIEHLEHAWSGGDASLAFHAKAGPDASKMMLEFFARHQRRRA</sequence>
<evidence type="ECO:0000256" key="3">
    <source>
        <dbReference type="SAM" id="MobiDB-lite"/>
    </source>
</evidence>
<dbReference type="InterPro" id="IPR010126">
    <property type="entry name" value="Esterase_phb"/>
</dbReference>
<protein>
    <submittedName>
        <fullName evidence="4">Esterase, PHB depolymerase family protein</fullName>
        <ecNumber evidence="4">3.1.1.-</ecNumber>
    </submittedName>
</protein>
<dbReference type="Proteomes" id="UP000027604">
    <property type="component" value="Chromosome I"/>
</dbReference>
<dbReference type="GO" id="GO:0005576">
    <property type="term" value="C:extracellular region"/>
    <property type="evidence" value="ECO:0007669"/>
    <property type="project" value="InterPro"/>
</dbReference>
<dbReference type="EMBL" id="HG322949">
    <property type="protein sequence ID" value="CDG81957.1"/>
    <property type="molecule type" value="Genomic_DNA"/>
</dbReference>
<dbReference type="Gene3D" id="3.40.50.1820">
    <property type="entry name" value="alpha/beta hydrolase"/>
    <property type="match status" value="1"/>
</dbReference>
<gene>
    <name evidence="4" type="ORF">GJA_1304</name>
</gene>
<keyword evidence="1" id="KW-0732">Signal</keyword>
<dbReference type="PANTHER" id="PTHR43037:SF1">
    <property type="entry name" value="BLL1128 PROTEIN"/>
    <property type="match status" value="1"/>
</dbReference>
<dbReference type="AlphaFoldDB" id="W0V3X9"/>
<reference evidence="4 5" key="1">
    <citation type="journal article" date="2015" name="Genome Announc.">
        <title>Genome Sequence of Mushroom Soft-Rot Pathogen Janthinobacterium agaricidamnosum.</title>
        <authorList>
            <person name="Graupner K."/>
            <person name="Lackner G."/>
            <person name="Hertweck C."/>
        </authorList>
    </citation>
    <scope>NUCLEOTIDE SEQUENCE [LARGE SCALE GENOMIC DNA]</scope>
    <source>
        <strain evidence="5">NBRC 102515 / DSM 9628</strain>
    </source>
</reference>
<dbReference type="PANTHER" id="PTHR43037">
    <property type="entry name" value="UNNAMED PRODUCT-RELATED"/>
    <property type="match status" value="1"/>
</dbReference>
<evidence type="ECO:0000313" key="4">
    <source>
        <dbReference type="EMBL" id="CDG81957.1"/>
    </source>
</evidence>
<dbReference type="NCBIfam" id="TIGR01840">
    <property type="entry name" value="esterase_phb"/>
    <property type="match status" value="1"/>
</dbReference>
<dbReference type="RefSeq" id="WP_038489940.1">
    <property type="nucleotide sequence ID" value="NZ_BCTH01000112.1"/>
</dbReference>
<dbReference type="GO" id="GO:0016787">
    <property type="term" value="F:hydrolase activity"/>
    <property type="evidence" value="ECO:0007669"/>
    <property type="project" value="UniProtKB-KW"/>
</dbReference>
<dbReference type="KEGG" id="jag:GJA_1304"/>